<gene>
    <name evidence="2" type="primary">hisZ</name>
    <name evidence="2" type="ORF">NCTC12475_01268</name>
</gene>
<dbReference type="GO" id="GO:0005737">
    <property type="term" value="C:cytoplasm"/>
    <property type="evidence" value="ECO:0007669"/>
    <property type="project" value="InterPro"/>
</dbReference>
<name>A0A381DK26_9BACT</name>
<dbReference type="Pfam" id="PF13393">
    <property type="entry name" value="tRNA-synt_His"/>
    <property type="match status" value="1"/>
</dbReference>
<accession>A0A381DK26</accession>
<feature type="domain" description="Class II Histidinyl-tRNA synthetase (HisRS)-like catalytic core" evidence="1">
    <location>
        <begin position="26"/>
        <end position="219"/>
    </location>
</feature>
<dbReference type="NCBIfam" id="NF008946">
    <property type="entry name" value="PRK12293.1"/>
    <property type="match status" value="1"/>
</dbReference>
<dbReference type="GO" id="GO:0004821">
    <property type="term" value="F:histidine-tRNA ligase activity"/>
    <property type="evidence" value="ECO:0007669"/>
    <property type="project" value="TreeGrafter"/>
</dbReference>
<organism evidence="2 3">
    <name type="scientific">Campylobacter sputorum subsp. sputorum</name>
    <dbReference type="NCBI Taxonomy" id="32024"/>
    <lineage>
        <taxon>Bacteria</taxon>
        <taxon>Pseudomonadati</taxon>
        <taxon>Campylobacterota</taxon>
        <taxon>Epsilonproteobacteria</taxon>
        <taxon>Campylobacterales</taxon>
        <taxon>Campylobacteraceae</taxon>
        <taxon>Campylobacter</taxon>
    </lineage>
</organism>
<evidence type="ECO:0000259" key="1">
    <source>
        <dbReference type="Pfam" id="PF13393"/>
    </source>
</evidence>
<dbReference type="InterPro" id="IPR004516">
    <property type="entry name" value="HisRS/HisZ"/>
</dbReference>
<dbReference type="PANTHER" id="PTHR43707">
    <property type="entry name" value="HISTIDYL-TRNA SYNTHETASE"/>
    <property type="match status" value="1"/>
</dbReference>
<dbReference type="InterPro" id="IPR045864">
    <property type="entry name" value="aa-tRNA-synth_II/BPL/LPL"/>
</dbReference>
<keyword evidence="2" id="KW-0328">Glycosyltransferase</keyword>
<dbReference type="GO" id="GO:0016757">
    <property type="term" value="F:glycosyltransferase activity"/>
    <property type="evidence" value="ECO:0007669"/>
    <property type="project" value="UniProtKB-KW"/>
</dbReference>
<evidence type="ECO:0000313" key="2">
    <source>
        <dbReference type="EMBL" id="SUX11054.1"/>
    </source>
</evidence>
<sequence>MSDMKSKIYEHEIPKGSRLYFGKSASLKRKIEHIASNLLSKEGFSEILTPYFSYHQDLSVENSSLIRFSDIQNNEISLRADSTIDVARIVQRRLKDTKQNRWFYIQPVFKYPSIEIYQIGAEIFGQNDLNIGVEIAINLFKEFDLKPFLQISNMEIPKLVCSLLNLDISVFEKAEVEKIYSQKQPWLEKLCLLSKAENITNLIKEIPNELKEPLEEIKELALGSKYENICIAPLYFSSMRYYDKLFFRFLHNNKYLSSGGSYEIGGIKSCGFCIFTDAMIENLIETKGL</sequence>
<dbReference type="AlphaFoldDB" id="A0A381DK26"/>
<dbReference type="GeneID" id="93089922"/>
<protein>
    <submittedName>
        <fullName evidence="2">ATP phosphoribosyltransferase regulatory subunit</fullName>
    </submittedName>
</protein>
<keyword evidence="3" id="KW-1185">Reference proteome</keyword>
<reference evidence="2 3" key="1">
    <citation type="submission" date="2018-06" db="EMBL/GenBank/DDBJ databases">
        <authorList>
            <consortium name="Pathogen Informatics"/>
            <person name="Doyle S."/>
        </authorList>
    </citation>
    <scope>NUCLEOTIDE SEQUENCE [LARGE SCALE GENOMIC DNA]</scope>
    <source>
        <strain evidence="2 3">NCTC12475</strain>
    </source>
</reference>
<proteinExistence type="predicted"/>
<dbReference type="InterPro" id="IPR041715">
    <property type="entry name" value="HisRS-like_core"/>
</dbReference>
<dbReference type="PANTHER" id="PTHR43707:SF1">
    <property type="entry name" value="HISTIDINE--TRNA LIGASE, MITOCHONDRIAL-RELATED"/>
    <property type="match status" value="1"/>
</dbReference>
<keyword evidence="2" id="KW-0808">Transferase</keyword>
<dbReference type="Gene3D" id="3.30.930.10">
    <property type="entry name" value="Bira Bifunctional Protein, Domain 2"/>
    <property type="match status" value="1"/>
</dbReference>
<evidence type="ECO:0000313" key="3">
    <source>
        <dbReference type="Proteomes" id="UP000254920"/>
    </source>
</evidence>
<dbReference type="OrthoDB" id="5342252at2"/>
<dbReference type="RefSeq" id="WP_089181832.1">
    <property type="nucleotide sequence ID" value="NZ_CP043427.1"/>
</dbReference>
<dbReference type="GO" id="GO:0006427">
    <property type="term" value="P:histidyl-tRNA aminoacylation"/>
    <property type="evidence" value="ECO:0007669"/>
    <property type="project" value="TreeGrafter"/>
</dbReference>
<dbReference type="Proteomes" id="UP000254920">
    <property type="component" value="Unassembled WGS sequence"/>
</dbReference>
<dbReference type="STRING" id="32024.GCA_000788295_01698"/>
<dbReference type="SUPFAM" id="SSF55681">
    <property type="entry name" value="Class II aaRS and biotin synthetases"/>
    <property type="match status" value="1"/>
</dbReference>
<dbReference type="EMBL" id="UFVD01000001">
    <property type="protein sequence ID" value="SUX11054.1"/>
    <property type="molecule type" value="Genomic_DNA"/>
</dbReference>